<evidence type="ECO:0000313" key="1">
    <source>
        <dbReference type="EMBL" id="MTW22475.1"/>
    </source>
</evidence>
<proteinExistence type="predicted"/>
<keyword evidence="2" id="KW-1185">Reference proteome</keyword>
<accession>A0A6N8EE18</accession>
<gene>
    <name evidence="1" type="ORF">GJ668_15475</name>
</gene>
<dbReference type="RefSeq" id="WP_155451038.1">
    <property type="nucleotide sequence ID" value="NZ_WNKT01000042.1"/>
</dbReference>
<comment type="caution">
    <text evidence="1">The sequence shown here is derived from an EMBL/GenBank/DDBJ whole genome shotgun (WGS) entry which is preliminary data.</text>
</comment>
<dbReference type="SUPFAM" id="SSF81593">
    <property type="entry name" value="Nucleotidyltransferase substrate binding subunit/domain"/>
    <property type="match status" value="1"/>
</dbReference>
<organism evidence="1 2">
    <name type="scientific">Allochromatium palmeri</name>
    <dbReference type="NCBI Taxonomy" id="231048"/>
    <lineage>
        <taxon>Bacteria</taxon>
        <taxon>Pseudomonadati</taxon>
        <taxon>Pseudomonadota</taxon>
        <taxon>Gammaproteobacteria</taxon>
        <taxon>Chromatiales</taxon>
        <taxon>Chromatiaceae</taxon>
        <taxon>Allochromatium</taxon>
    </lineage>
</organism>
<evidence type="ECO:0000313" key="2">
    <source>
        <dbReference type="Proteomes" id="UP000434044"/>
    </source>
</evidence>
<evidence type="ECO:0008006" key="3">
    <source>
        <dbReference type="Google" id="ProtNLM"/>
    </source>
</evidence>
<dbReference type="EMBL" id="WNKT01000042">
    <property type="protein sequence ID" value="MTW22475.1"/>
    <property type="molecule type" value="Genomic_DNA"/>
</dbReference>
<protein>
    <recommendedName>
        <fullName evidence="3">DUF86 domain-containing protein</fullName>
    </recommendedName>
</protein>
<reference evidence="1 2" key="1">
    <citation type="submission" date="2019-11" db="EMBL/GenBank/DDBJ databases">
        <title>Whole-genome sequence of the anaerobic purple sulfur bacterium Allochromatium palmeri DSM 15591.</title>
        <authorList>
            <person name="Kyndt J.A."/>
            <person name="Meyer T.E."/>
        </authorList>
    </citation>
    <scope>NUCLEOTIDE SEQUENCE [LARGE SCALE GENOMIC DNA]</scope>
    <source>
        <strain evidence="1 2">DSM 15591</strain>
    </source>
</reference>
<dbReference type="AlphaFoldDB" id="A0A6N8EE18"/>
<dbReference type="Gene3D" id="1.20.120.330">
    <property type="entry name" value="Nucleotidyltransferases domain 2"/>
    <property type="match status" value="1"/>
</dbReference>
<dbReference type="OrthoDB" id="6157376at2"/>
<dbReference type="Proteomes" id="UP000434044">
    <property type="component" value="Unassembled WGS sequence"/>
</dbReference>
<sequence>MTLRHQVLAEALRALDQAATRLDTSWRGLADLFPLAVEQLANLAPLELERLDALAVRYARCQDLLAPAMRALARAQLEPKADSGFLALHALMEKQGIVTSTADWERQRGLRNAVGHEYPDPSTIVDLLNGIHAETAAVLMIVERLRVAASQCCNRPGDGND</sequence>
<name>A0A6N8EE18_9GAMM</name>